<dbReference type="Proteomes" id="UP001549076">
    <property type="component" value="Unassembled WGS sequence"/>
</dbReference>
<protein>
    <submittedName>
        <fullName evidence="2">Uncharacterized protein</fullName>
    </submittedName>
</protein>
<gene>
    <name evidence="2" type="ORF">ABID37_001248</name>
</gene>
<evidence type="ECO:0000313" key="3">
    <source>
        <dbReference type="Proteomes" id="UP001549076"/>
    </source>
</evidence>
<feature type="chain" id="PRO_5047418738" evidence="1">
    <location>
        <begin position="23"/>
        <end position="178"/>
    </location>
</feature>
<reference evidence="2 3" key="1">
    <citation type="submission" date="2024-06" db="EMBL/GenBank/DDBJ databases">
        <title>Genomic Encyclopedia of Type Strains, Phase IV (KMG-IV): sequencing the most valuable type-strain genomes for metagenomic binning, comparative biology and taxonomic classification.</title>
        <authorList>
            <person name="Goeker M."/>
        </authorList>
    </citation>
    <scope>NUCLEOTIDE SEQUENCE [LARGE SCALE GENOMIC DNA]</scope>
    <source>
        <strain evidence="2 3">DSM 27865</strain>
    </source>
</reference>
<keyword evidence="1" id="KW-0732">Signal</keyword>
<organism evidence="2 3">
    <name type="scientific">Aquamicrobium terrae</name>
    <dbReference type="NCBI Taxonomy" id="1324945"/>
    <lineage>
        <taxon>Bacteria</taxon>
        <taxon>Pseudomonadati</taxon>
        <taxon>Pseudomonadota</taxon>
        <taxon>Alphaproteobacteria</taxon>
        <taxon>Hyphomicrobiales</taxon>
        <taxon>Phyllobacteriaceae</taxon>
        <taxon>Aquamicrobium</taxon>
    </lineage>
</organism>
<keyword evidence="3" id="KW-1185">Reference proteome</keyword>
<comment type="caution">
    <text evidence="2">The sequence shown here is derived from an EMBL/GenBank/DDBJ whole genome shotgun (WGS) entry which is preliminary data.</text>
</comment>
<dbReference type="EMBL" id="JBEPML010000003">
    <property type="protein sequence ID" value="MET3791045.1"/>
    <property type="molecule type" value="Genomic_DNA"/>
</dbReference>
<evidence type="ECO:0000256" key="1">
    <source>
        <dbReference type="SAM" id="SignalP"/>
    </source>
</evidence>
<name>A0ABV2MW56_9HYPH</name>
<accession>A0ABV2MW56</accession>
<dbReference type="RefSeq" id="WP_354193309.1">
    <property type="nucleotide sequence ID" value="NZ_JBEPML010000003.1"/>
</dbReference>
<proteinExistence type="predicted"/>
<feature type="signal peptide" evidence="1">
    <location>
        <begin position="1"/>
        <end position="22"/>
    </location>
</feature>
<evidence type="ECO:0000313" key="2">
    <source>
        <dbReference type="EMBL" id="MET3791045.1"/>
    </source>
</evidence>
<sequence>MSKIVPVLAATALLFFPLHANAQPVSSTSWQVDSLYRDDGRLDFLNAYRGARETSRGPDAGIEMGFLISCEGTSSGIFLSAGTPLAHGQSRVAFRFDDEAAETASWAVDPRDGVSVMLRDAGAVRSFVERVLVADEMVVQFEDADWMEAAFDLRMDEEQRREISSACSSDEAAQEGTQ</sequence>